<protein>
    <submittedName>
        <fullName evidence="4">Uncharacterized protein DUF1707</fullName>
    </submittedName>
</protein>
<feature type="domain" description="DUF1707" evidence="3">
    <location>
        <begin position="21"/>
        <end position="73"/>
    </location>
</feature>
<sequence length="168" mass="17692">MDTDRPGGQDRDDERGGRADLRVGDADRAAALDALGRHLEAGRLDVDEFGERSARASIAVHCSDIRVLFTDLPAPHPPLPRPPAPEPAPEARPEPPADPRRAPAVPEHHHPGLPPALRAGILAAAVALPVMLILAAGPGGGGLLVLPLLILLMSGMHRGHRHGPGNRW</sequence>
<dbReference type="EMBL" id="QEKW01000002">
    <property type="protein sequence ID" value="PVZ13251.1"/>
    <property type="molecule type" value="Genomic_DNA"/>
</dbReference>
<accession>A0A2U1FM32</accession>
<keyword evidence="2" id="KW-0812">Transmembrane</keyword>
<feature type="region of interest" description="Disordered" evidence="1">
    <location>
        <begin position="71"/>
        <end position="112"/>
    </location>
</feature>
<feature type="compositionally biased region" description="Basic and acidic residues" evidence="1">
    <location>
        <begin position="89"/>
        <end position="110"/>
    </location>
</feature>
<keyword evidence="2" id="KW-1133">Transmembrane helix</keyword>
<keyword evidence="2" id="KW-0472">Membrane</keyword>
<dbReference type="InterPro" id="IPR012551">
    <property type="entry name" value="DUF1707_SHOCT-like"/>
</dbReference>
<feature type="region of interest" description="Disordered" evidence="1">
    <location>
        <begin position="1"/>
        <end position="22"/>
    </location>
</feature>
<dbReference type="RefSeq" id="WP_116707273.1">
    <property type="nucleotide sequence ID" value="NZ_QEKW01000002.1"/>
</dbReference>
<keyword evidence="5" id="KW-1185">Reference proteome</keyword>
<dbReference type="AlphaFoldDB" id="A0A2U1FM32"/>
<proteinExistence type="predicted"/>
<evidence type="ECO:0000313" key="4">
    <source>
        <dbReference type="EMBL" id="PVZ13251.1"/>
    </source>
</evidence>
<comment type="caution">
    <text evidence="4">The sequence shown here is derived from an EMBL/GenBank/DDBJ whole genome shotgun (WGS) entry which is preliminary data.</text>
</comment>
<evidence type="ECO:0000256" key="2">
    <source>
        <dbReference type="SAM" id="Phobius"/>
    </source>
</evidence>
<gene>
    <name evidence="4" type="ORF">C8D89_102401</name>
</gene>
<reference evidence="4 5" key="1">
    <citation type="submission" date="2018-04" db="EMBL/GenBank/DDBJ databases">
        <title>Genomic Encyclopedia of Type Strains, Phase IV (KMG-IV): sequencing the most valuable type-strain genomes for metagenomic binning, comparative biology and taxonomic classification.</title>
        <authorList>
            <person name="Goeker M."/>
        </authorList>
    </citation>
    <scope>NUCLEOTIDE SEQUENCE [LARGE SCALE GENOMIC DNA]</scope>
    <source>
        <strain evidence="4 5">DSM 45771</strain>
    </source>
</reference>
<dbReference type="Proteomes" id="UP000245639">
    <property type="component" value="Unassembled WGS sequence"/>
</dbReference>
<feature type="compositionally biased region" description="Pro residues" evidence="1">
    <location>
        <begin position="74"/>
        <end position="88"/>
    </location>
</feature>
<name>A0A2U1FM32_9PSEU</name>
<dbReference type="Pfam" id="PF08044">
    <property type="entry name" value="DUF1707"/>
    <property type="match status" value="1"/>
</dbReference>
<evidence type="ECO:0000259" key="3">
    <source>
        <dbReference type="Pfam" id="PF08044"/>
    </source>
</evidence>
<evidence type="ECO:0000256" key="1">
    <source>
        <dbReference type="SAM" id="MobiDB-lite"/>
    </source>
</evidence>
<feature type="transmembrane region" description="Helical" evidence="2">
    <location>
        <begin position="121"/>
        <end position="152"/>
    </location>
</feature>
<organism evidence="4 5">
    <name type="scientific">Actinomycetospora cinnamomea</name>
    <dbReference type="NCBI Taxonomy" id="663609"/>
    <lineage>
        <taxon>Bacteria</taxon>
        <taxon>Bacillati</taxon>
        <taxon>Actinomycetota</taxon>
        <taxon>Actinomycetes</taxon>
        <taxon>Pseudonocardiales</taxon>
        <taxon>Pseudonocardiaceae</taxon>
        <taxon>Actinomycetospora</taxon>
    </lineage>
</organism>
<evidence type="ECO:0000313" key="5">
    <source>
        <dbReference type="Proteomes" id="UP000245639"/>
    </source>
</evidence>
<dbReference type="OrthoDB" id="3534574at2"/>